<proteinExistence type="predicted"/>
<evidence type="ECO:0000313" key="2">
    <source>
        <dbReference type="Proteomes" id="UP001177021"/>
    </source>
</evidence>
<accession>A0ACB0J537</accession>
<protein>
    <submittedName>
        <fullName evidence="1">Uncharacterized protein</fullName>
    </submittedName>
</protein>
<keyword evidence="2" id="KW-1185">Reference proteome</keyword>
<comment type="caution">
    <text evidence="1">The sequence shown here is derived from an EMBL/GenBank/DDBJ whole genome shotgun (WGS) entry which is preliminary data.</text>
</comment>
<sequence length="516" mass="56680">MALYTKTQPYTKTLTITTLIFFFLLLTLPHSTSASTDFNASTCLRVSPLKFIDSAKEVITILERVTSILSGFNVFGHSSLSNAISDCLELLDMSSEQLSWSMSATQNPKGKDNSTGNLSSDLRTWLSAVLVNPDTCIEGLEGTVVKGLVSSALDLVMSLVKSLLAEVDPSNDQLAISTGSDQFPSWINDEDKKLLKENGVAADAVVAADGSGDYKKVMDAISEAPEYSMKRYVIYVKKGVYVENVEISKKKWNIMMIGDGIDATVISGDRNKVDGWTTFRSATFAVNGRGFIARDISFKNTAGPEKHQAVALRSDSDLSVFYRVGIFGYQDSLYPHAMRQFYRECRIAGTVDFIFGDATAVFQNCQILAKKGGPTQKNTITAQGRKDPNQPTGFSFQFCNISADSDLLPSVGTIQTYLGRPWKTYSRTIFMQSYFSNIISPEGWLEMNGKFALDTLTYNEYMNTGPGAGVASRVKWPGYRVLNDSREAEKFTVAQFIEGNLWLPSTGVAYTAGLTV</sequence>
<gene>
    <name evidence="1" type="ORF">MILVUS5_LOCUS9157</name>
</gene>
<organism evidence="1 2">
    <name type="scientific">Trifolium pratense</name>
    <name type="common">Red clover</name>
    <dbReference type="NCBI Taxonomy" id="57577"/>
    <lineage>
        <taxon>Eukaryota</taxon>
        <taxon>Viridiplantae</taxon>
        <taxon>Streptophyta</taxon>
        <taxon>Embryophyta</taxon>
        <taxon>Tracheophyta</taxon>
        <taxon>Spermatophyta</taxon>
        <taxon>Magnoliopsida</taxon>
        <taxon>eudicotyledons</taxon>
        <taxon>Gunneridae</taxon>
        <taxon>Pentapetalae</taxon>
        <taxon>rosids</taxon>
        <taxon>fabids</taxon>
        <taxon>Fabales</taxon>
        <taxon>Fabaceae</taxon>
        <taxon>Papilionoideae</taxon>
        <taxon>50 kb inversion clade</taxon>
        <taxon>NPAAA clade</taxon>
        <taxon>Hologalegina</taxon>
        <taxon>IRL clade</taxon>
        <taxon>Trifolieae</taxon>
        <taxon>Trifolium</taxon>
    </lineage>
</organism>
<reference evidence="1" key="1">
    <citation type="submission" date="2023-10" db="EMBL/GenBank/DDBJ databases">
        <authorList>
            <person name="Rodriguez Cubillos JULIANA M."/>
            <person name="De Vega J."/>
        </authorList>
    </citation>
    <scope>NUCLEOTIDE SEQUENCE</scope>
</reference>
<name>A0ACB0J537_TRIPR</name>
<evidence type="ECO:0000313" key="1">
    <source>
        <dbReference type="EMBL" id="CAJ2639069.1"/>
    </source>
</evidence>
<dbReference type="EMBL" id="CASHSV030000024">
    <property type="protein sequence ID" value="CAJ2639069.1"/>
    <property type="molecule type" value="Genomic_DNA"/>
</dbReference>
<dbReference type="Proteomes" id="UP001177021">
    <property type="component" value="Unassembled WGS sequence"/>
</dbReference>